<sequence>MKPKARIRTLGHSSFTPVFNPVAAMILGAFRNNNALNDILDQYAVLIEDYKRLKSDYEEEREGRER</sequence>
<dbReference type="STRING" id="1229664.N4U885"/>
<organism evidence="1 2">
    <name type="scientific">Fusarium oxysporum f. sp. cubense (strain race 1)</name>
    <name type="common">Panama disease fungus</name>
    <dbReference type="NCBI Taxonomy" id="1229664"/>
    <lineage>
        <taxon>Eukaryota</taxon>
        <taxon>Fungi</taxon>
        <taxon>Dikarya</taxon>
        <taxon>Ascomycota</taxon>
        <taxon>Pezizomycotina</taxon>
        <taxon>Sordariomycetes</taxon>
        <taxon>Hypocreomycetidae</taxon>
        <taxon>Hypocreales</taxon>
        <taxon>Nectriaceae</taxon>
        <taxon>Fusarium</taxon>
        <taxon>Fusarium oxysporum species complex</taxon>
    </lineage>
</organism>
<dbReference type="VEuPathDB" id="FungiDB:FOC1_g10001080"/>
<gene>
    <name evidence="1" type="ORF">FOC1_g10001080</name>
</gene>
<protein>
    <submittedName>
        <fullName evidence="1">Uncharacterized protein</fullName>
    </submittedName>
</protein>
<dbReference type="Proteomes" id="UP000016928">
    <property type="component" value="Unassembled WGS sequence"/>
</dbReference>
<evidence type="ECO:0000313" key="2">
    <source>
        <dbReference type="Proteomes" id="UP000016928"/>
    </source>
</evidence>
<proteinExistence type="predicted"/>
<reference evidence="2" key="2">
    <citation type="journal article" date="2014" name="PLoS ONE">
        <title>Genome and Transcriptome Analysis of the Fungal Pathogen Fusarium oxysporum f. sp. cubense Causing Banana Vascular Wilt Disease.</title>
        <authorList>
            <person name="Guo L."/>
            <person name="Han L."/>
            <person name="Yang L."/>
            <person name="Zeng H."/>
            <person name="Fan D."/>
            <person name="Zhu Y."/>
            <person name="Feng Y."/>
            <person name="Wang G."/>
            <person name="Peng C."/>
            <person name="Jiang X."/>
            <person name="Zhou D."/>
            <person name="Ni P."/>
            <person name="Liang C."/>
            <person name="Liu L."/>
            <person name="Wang J."/>
            <person name="Mao C."/>
            <person name="Fang X."/>
            <person name="Peng M."/>
            <person name="Huang J."/>
        </authorList>
    </citation>
    <scope>NUCLEOTIDE SEQUENCE [LARGE SCALE GENOMIC DNA]</scope>
    <source>
        <strain evidence="2">race 1</strain>
    </source>
</reference>
<reference evidence="2" key="1">
    <citation type="submission" date="2012-09" db="EMBL/GenBank/DDBJ databases">
        <title>Genome sequencing and comparative transcriptomics of race 1 and race 4 of banana pathogen: Fusarium oxysporum f. sp. cubense.</title>
        <authorList>
            <person name="Fang X."/>
            <person name="Huang J."/>
        </authorList>
    </citation>
    <scope>NUCLEOTIDE SEQUENCE [LARGE SCALE GENOMIC DNA]</scope>
    <source>
        <strain evidence="2">race 1</strain>
    </source>
</reference>
<dbReference type="AlphaFoldDB" id="N4U885"/>
<evidence type="ECO:0000313" key="1">
    <source>
        <dbReference type="EMBL" id="ENH72048.1"/>
    </source>
</evidence>
<dbReference type="EMBL" id="KB730106">
    <property type="protein sequence ID" value="ENH72048.1"/>
    <property type="molecule type" value="Genomic_DNA"/>
</dbReference>
<accession>N4U885</accession>
<name>N4U885_FUSC1</name>
<dbReference type="HOGENOM" id="CLU_2831231_0_0_1"/>